<dbReference type="GO" id="GO:0005524">
    <property type="term" value="F:ATP binding"/>
    <property type="evidence" value="ECO:0007669"/>
    <property type="project" value="UniProtKB-KW"/>
</dbReference>
<dbReference type="SMART" id="SM00382">
    <property type="entry name" value="AAA"/>
    <property type="match status" value="1"/>
</dbReference>
<dbReference type="SUPFAM" id="SSF46689">
    <property type="entry name" value="Homeodomain-like"/>
    <property type="match status" value="1"/>
</dbReference>
<dbReference type="AlphaFoldDB" id="A0A4R5DJJ0"/>
<evidence type="ECO:0000256" key="1">
    <source>
        <dbReference type="ARBA" id="ARBA00022741"/>
    </source>
</evidence>
<dbReference type="RefSeq" id="WP_131961441.1">
    <property type="nucleotide sequence ID" value="NZ_SMFL01000014.1"/>
</dbReference>
<dbReference type="CDD" id="cd00009">
    <property type="entry name" value="AAA"/>
    <property type="match status" value="1"/>
</dbReference>
<keyword evidence="4" id="KW-0238">DNA-binding</keyword>
<dbReference type="InterPro" id="IPR058031">
    <property type="entry name" value="AAA_lid_NorR"/>
</dbReference>
<dbReference type="InterPro" id="IPR002078">
    <property type="entry name" value="Sigma_54_int"/>
</dbReference>
<keyword evidence="6" id="KW-0597">Phosphoprotein</keyword>
<dbReference type="PROSITE" id="PS00688">
    <property type="entry name" value="SIGMA54_INTERACT_3"/>
    <property type="match status" value="1"/>
</dbReference>
<accession>A0A4R5DJJ0</accession>
<dbReference type="PANTHER" id="PTHR32071:SF57">
    <property type="entry name" value="C4-DICARBOXYLATE TRANSPORT TRANSCRIPTIONAL REGULATORY PROTEIN DCTD"/>
    <property type="match status" value="1"/>
</dbReference>
<dbReference type="FunFam" id="3.40.50.300:FF:000006">
    <property type="entry name" value="DNA-binding transcriptional regulator NtrC"/>
    <property type="match status" value="1"/>
</dbReference>
<dbReference type="InterPro" id="IPR027417">
    <property type="entry name" value="P-loop_NTPase"/>
</dbReference>
<dbReference type="PROSITE" id="PS50045">
    <property type="entry name" value="SIGMA54_INTERACT_4"/>
    <property type="match status" value="1"/>
</dbReference>
<reference evidence="9 10" key="1">
    <citation type="submission" date="2019-03" db="EMBL/GenBank/DDBJ databases">
        <title>Dyadobacter AR-3-6 sp. nov., isolated from arctic soil.</title>
        <authorList>
            <person name="Chaudhary D.K."/>
        </authorList>
    </citation>
    <scope>NUCLEOTIDE SEQUENCE [LARGE SCALE GENOMIC DNA]</scope>
    <source>
        <strain evidence="9 10">AR-3-6</strain>
    </source>
</reference>
<keyword evidence="3" id="KW-0805">Transcription regulation</keyword>
<dbReference type="InterPro" id="IPR025943">
    <property type="entry name" value="Sigma_54_int_dom_ATP-bd_2"/>
</dbReference>
<dbReference type="Gene3D" id="3.40.50.300">
    <property type="entry name" value="P-loop containing nucleotide triphosphate hydrolases"/>
    <property type="match status" value="1"/>
</dbReference>
<dbReference type="InterPro" id="IPR009057">
    <property type="entry name" value="Homeodomain-like_sf"/>
</dbReference>
<organism evidence="9 10">
    <name type="scientific">Dyadobacter psychrotolerans</name>
    <dbReference type="NCBI Taxonomy" id="2541721"/>
    <lineage>
        <taxon>Bacteria</taxon>
        <taxon>Pseudomonadati</taxon>
        <taxon>Bacteroidota</taxon>
        <taxon>Cytophagia</taxon>
        <taxon>Cytophagales</taxon>
        <taxon>Spirosomataceae</taxon>
        <taxon>Dyadobacter</taxon>
    </lineage>
</organism>
<dbReference type="CDD" id="cd17534">
    <property type="entry name" value="REC_DC-like"/>
    <property type="match status" value="1"/>
</dbReference>
<dbReference type="InterPro" id="IPR003593">
    <property type="entry name" value="AAA+_ATPase"/>
</dbReference>
<evidence type="ECO:0000256" key="6">
    <source>
        <dbReference type="PROSITE-ProRule" id="PRU00169"/>
    </source>
</evidence>
<dbReference type="PROSITE" id="PS50110">
    <property type="entry name" value="RESPONSE_REGULATORY"/>
    <property type="match status" value="1"/>
</dbReference>
<dbReference type="Gene3D" id="1.10.8.60">
    <property type="match status" value="1"/>
</dbReference>
<dbReference type="InterPro" id="IPR025944">
    <property type="entry name" value="Sigma_54_int_dom_CS"/>
</dbReference>
<dbReference type="Proteomes" id="UP000294850">
    <property type="component" value="Unassembled WGS sequence"/>
</dbReference>
<keyword evidence="1" id="KW-0547">Nucleotide-binding</keyword>
<dbReference type="Pfam" id="PF00072">
    <property type="entry name" value="Response_reg"/>
    <property type="match status" value="1"/>
</dbReference>
<protein>
    <submittedName>
        <fullName evidence="9">Sigma-54-dependent Fis family transcriptional regulator</fullName>
    </submittedName>
</protein>
<name>A0A4R5DJJ0_9BACT</name>
<dbReference type="Pfam" id="PF25601">
    <property type="entry name" value="AAA_lid_14"/>
    <property type="match status" value="1"/>
</dbReference>
<keyword evidence="2" id="KW-0067">ATP-binding</keyword>
<dbReference type="PROSITE" id="PS00676">
    <property type="entry name" value="SIGMA54_INTERACT_2"/>
    <property type="match status" value="1"/>
</dbReference>
<dbReference type="SUPFAM" id="SSF52172">
    <property type="entry name" value="CheY-like"/>
    <property type="match status" value="1"/>
</dbReference>
<evidence type="ECO:0000256" key="4">
    <source>
        <dbReference type="ARBA" id="ARBA00023125"/>
    </source>
</evidence>
<dbReference type="InterPro" id="IPR001789">
    <property type="entry name" value="Sig_transdc_resp-reg_receiver"/>
</dbReference>
<dbReference type="PROSITE" id="PS00675">
    <property type="entry name" value="SIGMA54_INTERACT_1"/>
    <property type="match status" value="1"/>
</dbReference>
<dbReference type="Gene3D" id="3.40.50.2300">
    <property type="match status" value="1"/>
</dbReference>
<dbReference type="InterPro" id="IPR025662">
    <property type="entry name" value="Sigma_54_int_dom_ATP-bd_1"/>
</dbReference>
<dbReference type="SMART" id="SM00448">
    <property type="entry name" value="REC"/>
    <property type="match status" value="1"/>
</dbReference>
<dbReference type="PANTHER" id="PTHR32071">
    <property type="entry name" value="TRANSCRIPTIONAL REGULATORY PROTEIN"/>
    <property type="match status" value="1"/>
</dbReference>
<evidence type="ECO:0000256" key="2">
    <source>
        <dbReference type="ARBA" id="ARBA00022840"/>
    </source>
</evidence>
<dbReference type="GO" id="GO:0006355">
    <property type="term" value="P:regulation of DNA-templated transcription"/>
    <property type="evidence" value="ECO:0007669"/>
    <property type="project" value="InterPro"/>
</dbReference>
<dbReference type="GO" id="GO:0000160">
    <property type="term" value="P:phosphorelay signal transduction system"/>
    <property type="evidence" value="ECO:0007669"/>
    <property type="project" value="InterPro"/>
</dbReference>
<evidence type="ECO:0000259" key="7">
    <source>
        <dbReference type="PROSITE" id="PS50045"/>
    </source>
</evidence>
<feature type="domain" description="Response regulatory" evidence="8">
    <location>
        <begin position="4"/>
        <end position="118"/>
    </location>
</feature>
<dbReference type="EMBL" id="SMFL01000014">
    <property type="protein sequence ID" value="TDE10743.1"/>
    <property type="molecule type" value="Genomic_DNA"/>
</dbReference>
<comment type="caution">
    <text evidence="9">The sequence shown here is derived from an EMBL/GenBank/DDBJ whole genome shotgun (WGS) entry which is preliminary data.</text>
</comment>
<dbReference type="InterPro" id="IPR011006">
    <property type="entry name" value="CheY-like_superfamily"/>
</dbReference>
<proteinExistence type="predicted"/>
<feature type="domain" description="Sigma-54 factor interaction" evidence="7">
    <location>
        <begin position="148"/>
        <end position="377"/>
    </location>
</feature>
<evidence type="ECO:0000256" key="5">
    <source>
        <dbReference type="ARBA" id="ARBA00023163"/>
    </source>
</evidence>
<gene>
    <name evidence="9" type="ORF">E0F88_27090</name>
</gene>
<keyword evidence="10" id="KW-1185">Reference proteome</keyword>
<dbReference type="Gene3D" id="1.10.10.60">
    <property type="entry name" value="Homeodomain-like"/>
    <property type="match status" value="1"/>
</dbReference>
<evidence type="ECO:0000313" key="9">
    <source>
        <dbReference type="EMBL" id="TDE10743.1"/>
    </source>
</evidence>
<dbReference type="GO" id="GO:0003677">
    <property type="term" value="F:DNA binding"/>
    <property type="evidence" value="ECO:0007669"/>
    <property type="project" value="UniProtKB-KW"/>
</dbReference>
<evidence type="ECO:0000259" key="8">
    <source>
        <dbReference type="PROSITE" id="PS50110"/>
    </source>
</evidence>
<evidence type="ECO:0000256" key="3">
    <source>
        <dbReference type="ARBA" id="ARBA00023015"/>
    </source>
</evidence>
<feature type="modified residue" description="4-aspartylphosphate" evidence="6">
    <location>
        <position position="54"/>
    </location>
</feature>
<dbReference type="SUPFAM" id="SSF52540">
    <property type="entry name" value="P-loop containing nucleoside triphosphate hydrolases"/>
    <property type="match status" value="1"/>
</dbReference>
<dbReference type="OrthoDB" id="9782110at2"/>
<dbReference type="Pfam" id="PF00158">
    <property type="entry name" value="Sigma54_activat"/>
    <property type="match status" value="1"/>
</dbReference>
<sequence>MNKTILVVEDNYVEASNLQRILLKAGYLVLEIAMSVIEAIETAEQTRPDLVLIDIFLKGPQTGIDLAYWLREQNIAFVYLSANSNQEILSQAKKTEPYGFLVKPFREKDVLITLDIAAYLHEQKQKLAARREILSQELFSRPEVLPGIIGRSLKLQHTLDMIRVVAPTDTSVLILGESGTGKERVVDCIHNMSSRKSKPLIKINCAALPASLIDSELFGHEKGAFTGAYEKRIGKFEQASGGTIFLDEIGEMTSDLQIKLLRVLQEKEIDRVGGKASIKVNVRVVAATNKNLEAEVERGHFRMDLFYRLNVFPITVPPLRERKDDIPLLAESFIANFNKKLNRNIKGFTGKAMAELLQYSWPGNVRELEHLVERSVLLAPDETIKSVELPYHQSTTIQQDQPTEKIKTMEQNDIDHITKVLKLAKGKISGPGGAAEMLNLPYSTLVSKIRKLGIKNVD</sequence>
<keyword evidence="5" id="KW-0804">Transcription</keyword>
<evidence type="ECO:0000313" key="10">
    <source>
        <dbReference type="Proteomes" id="UP000294850"/>
    </source>
</evidence>